<dbReference type="InterPro" id="IPR003492">
    <property type="entry name" value="Battenin_disease_Cln3"/>
</dbReference>
<gene>
    <name evidence="8" type="ORF">CSUB01_02235</name>
</gene>
<comment type="similarity">
    <text evidence="7">Belongs to the battenin family.</text>
</comment>
<proteinExistence type="inferred from homology"/>
<feature type="transmembrane region" description="Helical" evidence="7">
    <location>
        <begin position="251"/>
        <end position="269"/>
    </location>
</feature>
<evidence type="ECO:0000256" key="2">
    <source>
        <dbReference type="ARBA" id="ARBA00022448"/>
    </source>
</evidence>
<organism evidence="8 9">
    <name type="scientific">Colletotrichum sublineola</name>
    <name type="common">Sorghum anthracnose fungus</name>
    <dbReference type="NCBI Taxonomy" id="1173701"/>
    <lineage>
        <taxon>Eukaryota</taxon>
        <taxon>Fungi</taxon>
        <taxon>Dikarya</taxon>
        <taxon>Ascomycota</taxon>
        <taxon>Pezizomycotina</taxon>
        <taxon>Sordariomycetes</taxon>
        <taxon>Hypocreomycetidae</taxon>
        <taxon>Glomerellales</taxon>
        <taxon>Glomerellaceae</taxon>
        <taxon>Colletotrichum</taxon>
        <taxon>Colletotrichum graminicola species complex</taxon>
    </lineage>
</organism>
<dbReference type="OrthoDB" id="4849469at2759"/>
<evidence type="ECO:0000256" key="6">
    <source>
        <dbReference type="ARBA" id="ARBA00023136"/>
    </source>
</evidence>
<evidence type="ECO:0000313" key="9">
    <source>
        <dbReference type="Proteomes" id="UP000027238"/>
    </source>
</evidence>
<feature type="transmembrane region" description="Helical" evidence="7">
    <location>
        <begin position="139"/>
        <end position="160"/>
    </location>
</feature>
<evidence type="ECO:0000256" key="1">
    <source>
        <dbReference type="ARBA" id="ARBA00004127"/>
    </source>
</evidence>
<feature type="transmembrane region" description="Helical" evidence="7">
    <location>
        <begin position="281"/>
        <end position="302"/>
    </location>
</feature>
<dbReference type="PANTHER" id="PTHR10981:SF0">
    <property type="entry name" value="BATTENIN"/>
    <property type="match status" value="1"/>
</dbReference>
<evidence type="ECO:0000313" key="8">
    <source>
        <dbReference type="EMBL" id="KDN62051.1"/>
    </source>
</evidence>
<reference evidence="9" key="1">
    <citation type="journal article" date="2014" name="Genome Announc.">
        <title>Draft genome sequence of Colletotrichum sublineola, a destructive pathogen of cultivated sorghum.</title>
        <authorList>
            <person name="Baroncelli R."/>
            <person name="Sanz-Martin J.M."/>
            <person name="Rech G.E."/>
            <person name="Sukno S.A."/>
            <person name="Thon M.R."/>
        </authorList>
    </citation>
    <scope>NUCLEOTIDE SEQUENCE [LARGE SCALE GENOMIC DNA]</scope>
    <source>
        <strain evidence="9">TX430BB</strain>
    </source>
</reference>
<dbReference type="EMBL" id="JMSE01001362">
    <property type="protein sequence ID" value="KDN62051.1"/>
    <property type="molecule type" value="Genomic_DNA"/>
</dbReference>
<dbReference type="eggNOG" id="KOG3880">
    <property type="taxonomic scope" value="Eukaryota"/>
</dbReference>
<comment type="subcellular location">
    <subcellularLocation>
        <location evidence="1">Endomembrane system</location>
        <topology evidence="1">Multi-pass membrane protein</topology>
    </subcellularLocation>
    <subcellularLocation>
        <location evidence="7">Vacuole membrane</location>
        <topology evidence="7">Multi-pass membrane protein</topology>
    </subcellularLocation>
</comment>
<feature type="transmembrane region" description="Helical" evidence="7">
    <location>
        <begin position="340"/>
        <end position="361"/>
    </location>
</feature>
<dbReference type="OMA" id="YPRWIVI"/>
<dbReference type="PANTHER" id="PTHR10981">
    <property type="entry name" value="BATTENIN"/>
    <property type="match status" value="1"/>
</dbReference>
<evidence type="ECO:0000256" key="4">
    <source>
        <dbReference type="ARBA" id="ARBA00022970"/>
    </source>
</evidence>
<keyword evidence="2" id="KW-0813">Transport</keyword>
<dbReference type="GO" id="GO:0012505">
    <property type="term" value="C:endomembrane system"/>
    <property type="evidence" value="ECO:0007669"/>
    <property type="project" value="UniProtKB-SubCell"/>
</dbReference>
<evidence type="ECO:0000256" key="3">
    <source>
        <dbReference type="ARBA" id="ARBA00022692"/>
    </source>
</evidence>
<feature type="transmembrane region" description="Helical" evidence="7">
    <location>
        <begin position="373"/>
        <end position="396"/>
    </location>
</feature>
<keyword evidence="4" id="KW-0029">Amino-acid transport</keyword>
<dbReference type="AlphaFoldDB" id="A0A066X8I2"/>
<dbReference type="GO" id="GO:0006865">
    <property type="term" value="P:amino acid transport"/>
    <property type="evidence" value="ECO:0007669"/>
    <property type="project" value="UniProtKB-KW"/>
</dbReference>
<keyword evidence="7" id="KW-0926">Vacuole</keyword>
<keyword evidence="3 7" id="KW-0812">Transmembrane</keyword>
<dbReference type="GO" id="GO:0051453">
    <property type="term" value="P:regulation of intracellular pH"/>
    <property type="evidence" value="ECO:0007669"/>
    <property type="project" value="TreeGrafter"/>
</dbReference>
<accession>A0A066X8I2</accession>
<keyword evidence="5 7" id="KW-1133">Transmembrane helix</keyword>
<name>A0A066X8I2_COLSU</name>
<sequence>MAPKETTTHRTAPLTCSLENLRIFWGFALIGLSNTILPSIIHAANYLIIPYPRHVVVLIEMMPALLTKLSLPFVIHHVPCRIRPLVVGACWLLAKRIADDTPPNILPPVRIFTTVLASVASVVMEVSCLGMVGCAGAPALVGWGFGTGAGLLQNALWPFLLTYGARKALRSAIGYIYHLVAVFLVSHFVLLPWNLTKRGKKNNDERGKDREAASAEEGWSFLGQREKIPPLSNSSRGISWRLRTLRGLARADMLPLSVASASLSLLQYGLARPLDGSNFEIFSHFFVTYGVAIHLGTLLGRLSITFLSVRSPRLHFVALSVWTAAAFFNAVFLISTYIAFFLAFLVGFAAGSLYVNVLARVKEERRDQLDRELSLGLVTAGDIGGMMVGGVVGAFLETAMCTSLVSNRRWCHRSR</sequence>
<dbReference type="GO" id="GO:0005774">
    <property type="term" value="C:vacuolar membrane"/>
    <property type="evidence" value="ECO:0007669"/>
    <property type="project" value="UniProtKB-SubCell"/>
</dbReference>
<evidence type="ECO:0000256" key="7">
    <source>
        <dbReference type="RuleBase" id="RU361113"/>
    </source>
</evidence>
<evidence type="ECO:0000256" key="5">
    <source>
        <dbReference type="ARBA" id="ARBA00022989"/>
    </source>
</evidence>
<feature type="transmembrane region" description="Helical" evidence="7">
    <location>
        <begin position="314"/>
        <end position="334"/>
    </location>
</feature>
<protein>
    <recommendedName>
        <fullName evidence="7">Protein BTN</fullName>
    </recommendedName>
</protein>
<dbReference type="Proteomes" id="UP000027238">
    <property type="component" value="Unassembled WGS sequence"/>
</dbReference>
<dbReference type="Pfam" id="PF02487">
    <property type="entry name" value="CLN3"/>
    <property type="match status" value="1"/>
</dbReference>
<comment type="caution">
    <text evidence="8">The sequence shown here is derived from an EMBL/GenBank/DDBJ whole genome shotgun (WGS) entry which is preliminary data.</text>
</comment>
<keyword evidence="9" id="KW-1185">Reference proteome</keyword>
<feature type="transmembrane region" description="Helical" evidence="7">
    <location>
        <begin position="23"/>
        <end position="48"/>
    </location>
</feature>
<dbReference type="HOGENOM" id="CLU_029663_1_0_1"/>
<feature type="transmembrane region" description="Helical" evidence="7">
    <location>
        <begin position="172"/>
        <end position="193"/>
    </location>
</feature>
<keyword evidence="6 7" id="KW-0472">Membrane</keyword>
<feature type="transmembrane region" description="Helical" evidence="7">
    <location>
        <begin position="111"/>
        <end position="132"/>
    </location>
</feature>
<dbReference type="PRINTS" id="PR01315">
    <property type="entry name" value="BATTENIN"/>
</dbReference>